<evidence type="ECO:0000313" key="1">
    <source>
        <dbReference type="EMBL" id="QDU96234.1"/>
    </source>
</evidence>
<reference evidence="1 2" key="1">
    <citation type="submission" date="2019-02" db="EMBL/GenBank/DDBJ databases">
        <title>Deep-cultivation of Planctomycetes and their phenomic and genomic characterization uncovers novel biology.</title>
        <authorList>
            <person name="Wiegand S."/>
            <person name="Jogler M."/>
            <person name="Boedeker C."/>
            <person name="Pinto D."/>
            <person name="Vollmers J."/>
            <person name="Rivas-Marin E."/>
            <person name="Kohn T."/>
            <person name="Peeters S.H."/>
            <person name="Heuer A."/>
            <person name="Rast P."/>
            <person name="Oberbeckmann S."/>
            <person name="Bunk B."/>
            <person name="Jeske O."/>
            <person name="Meyerdierks A."/>
            <person name="Storesund J.E."/>
            <person name="Kallscheuer N."/>
            <person name="Luecker S."/>
            <person name="Lage O.M."/>
            <person name="Pohl T."/>
            <person name="Merkel B.J."/>
            <person name="Hornburger P."/>
            <person name="Mueller R.-W."/>
            <person name="Bruemmer F."/>
            <person name="Labrenz M."/>
            <person name="Spormann A.M."/>
            <person name="Op den Camp H."/>
            <person name="Overmann J."/>
            <person name="Amann R."/>
            <person name="Jetten M.S.M."/>
            <person name="Mascher T."/>
            <person name="Medema M.H."/>
            <person name="Devos D.P."/>
            <person name="Kaster A.-K."/>
            <person name="Ovreas L."/>
            <person name="Rohde M."/>
            <person name="Galperin M.Y."/>
            <person name="Jogler C."/>
        </authorList>
    </citation>
    <scope>NUCLEOTIDE SEQUENCE [LARGE SCALE GENOMIC DNA]</scope>
    <source>
        <strain evidence="1 2">Pla85_3_4</strain>
    </source>
</reference>
<accession>A0A518DWN9</accession>
<name>A0A518DWN9_9BACT</name>
<sequence length="274" mass="31736">MRQYPLFRSVAPKPPLVVAYGLGVDSTAMLIGLQRRGVRPDLILFADTGGEKPETYLYAPIIRQWLRDVDFPQFEVVRYTPPIAPYDSLYGNCWQNETLPSLAFGRKSCSIKWKREPQDHRVRRWLPAIETWEAGLKVQKVIGFDAREERRRYGDRGDDPQYEYQYPLMDWGWDRQKCQRVIADEGLPVPAKSACFFCPAMKKPELAELAQSDPDLYGYAVSLEDRYRTGKHFRPSERRSTEGLGRRFAWREHGEATGLIPSPTTPDQTRLFLC</sequence>
<dbReference type="Gene3D" id="3.40.50.620">
    <property type="entry name" value="HUPs"/>
    <property type="match status" value="1"/>
</dbReference>
<dbReference type="InterPro" id="IPR014729">
    <property type="entry name" value="Rossmann-like_a/b/a_fold"/>
</dbReference>
<organism evidence="1 2">
    <name type="scientific">Lignipirellula cremea</name>
    <dbReference type="NCBI Taxonomy" id="2528010"/>
    <lineage>
        <taxon>Bacteria</taxon>
        <taxon>Pseudomonadati</taxon>
        <taxon>Planctomycetota</taxon>
        <taxon>Planctomycetia</taxon>
        <taxon>Pirellulales</taxon>
        <taxon>Pirellulaceae</taxon>
        <taxon>Lignipirellula</taxon>
    </lineage>
</organism>
<evidence type="ECO:0008006" key="3">
    <source>
        <dbReference type="Google" id="ProtNLM"/>
    </source>
</evidence>
<dbReference type="AlphaFoldDB" id="A0A518DWN9"/>
<evidence type="ECO:0000313" key="2">
    <source>
        <dbReference type="Proteomes" id="UP000317648"/>
    </source>
</evidence>
<dbReference type="Proteomes" id="UP000317648">
    <property type="component" value="Chromosome"/>
</dbReference>
<dbReference type="EMBL" id="CP036433">
    <property type="protein sequence ID" value="QDU96234.1"/>
    <property type="molecule type" value="Genomic_DNA"/>
</dbReference>
<keyword evidence="2" id="KW-1185">Reference proteome</keyword>
<protein>
    <recommendedName>
        <fullName evidence="3">Phosphoadenosine phosphosulphate reductase domain-containing protein</fullName>
    </recommendedName>
</protein>
<dbReference type="KEGG" id="lcre:Pla8534_40530"/>
<gene>
    <name evidence="1" type="ORF">Pla8534_40530</name>
</gene>
<proteinExistence type="predicted"/>
<dbReference type="SUPFAM" id="SSF52402">
    <property type="entry name" value="Adenine nucleotide alpha hydrolases-like"/>
    <property type="match status" value="1"/>
</dbReference>